<dbReference type="InterPro" id="IPR050237">
    <property type="entry name" value="ATP-dep_AMP-bd_enzyme"/>
</dbReference>
<dbReference type="RefSeq" id="WP_119892513.1">
    <property type="nucleotide sequence ID" value="NZ_CP032419.1"/>
</dbReference>
<dbReference type="FunFam" id="3.30.300.30:FF:000008">
    <property type="entry name" value="2,3-dihydroxybenzoate-AMP ligase"/>
    <property type="match status" value="1"/>
</dbReference>
<name>A0A385Z001_9PSED</name>
<dbReference type="KEGG" id="pcav:D3880_05625"/>
<keyword evidence="2 5" id="KW-0436">Ligase</keyword>
<evidence type="ECO:0000259" key="3">
    <source>
        <dbReference type="Pfam" id="PF00501"/>
    </source>
</evidence>
<evidence type="ECO:0000313" key="6">
    <source>
        <dbReference type="Proteomes" id="UP000265560"/>
    </source>
</evidence>
<dbReference type="InterPro" id="IPR042099">
    <property type="entry name" value="ANL_N_sf"/>
</dbReference>
<dbReference type="InterPro" id="IPR000873">
    <property type="entry name" value="AMP-dep_synth/lig_dom"/>
</dbReference>
<dbReference type="Pfam" id="PF00501">
    <property type="entry name" value="AMP-binding"/>
    <property type="match status" value="1"/>
</dbReference>
<organism evidence="5 6">
    <name type="scientific">Pseudomonas cavernae</name>
    <dbReference type="NCBI Taxonomy" id="2320867"/>
    <lineage>
        <taxon>Bacteria</taxon>
        <taxon>Pseudomonadati</taxon>
        <taxon>Pseudomonadota</taxon>
        <taxon>Gammaproteobacteria</taxon>
        <taxon>Pseudomonadales</taxon>
        <taxon>Pseudomonadaceae</taxon>
        <taxon>Pseudomonas</taxon>
    </lineage>
</organism>
<dbReference type="PANTHER" id="PTHR43767">
    <property type="entry name" value="LONG-CHAIN-FATTY-ACID--COA LIGASE"/>
    <property type="match status" value="1"/>
</dbReference>
<dbReference type="PANTHER" id="PTHR43767:SF1">
    <property type="entry name" value="NONRIBOSOMAL PEPTIDE SYNTHASE PES1 (EUROFUNG)-RELATED"/>
    <property type="match status" value="1"/>
</dbReference>
<accession>A0A385Z001</accession>
<dbReference type="AlphaFoldDB" id="A0A385Z001"/>
<evidence type="ECO:0000259" key="4">
    <source>
        <dbReference type="Pfam" id="PF13193"/>
    </source>
</evidence>
<reference evidence="6" key="1">
    <citation type="submission" date="2018-09" db="EMBL/GenBank/DDBJ databases">
        <authorList>
            <person name="Zhu H."/>
        </authorList>
    </citation>
    <scope>NUCLEOTIDE SEQUENCE [LARGE SCALE GENOMIC DNA]</scope>
    <source>
        <strain evidence="6">K2W31S-8</strain>
    </source>
</reference>
<dbReference type="NCBIfam" id="NF004837">
    <property type="entry name" value="PRK06187.1"/>
    <property type="match status" value="1"/>
</dbReference>
<dbReference type="GO" id="GO:0016878">
    <property type="term" value="F:acid-thiol ligase activity"/>
    <property type="evidence" value="ECO:0007669"/>
    <property type="project" value="UniProtKB-ARBA"/>
</dbReference>
<dbReference type="InterPro" id="IPR045851">
    <property type="entry name" value="AMP-bd_C_sf"/>
</dbReference>
<keyword evidence="6" id="KW-1185">Reference proteome</keyword>
<dbReference type="EMBL" id="CP032419">
    <property type="protein sequence ID" value="AYC31890.1"/>
    <property type="molecule type" value="Genomic_DNA"/>
</dbReference>
<sequence>MHLTHGLHISLQMTPERVATIFRGRRRTYRELVDRVARLAAGLRGLGLQAGERVGMLAFNSDRYQEYMLAGWWMGAVLNPVNFRWSVPEIVYSLDDCDTKVLIVDDHHLPLVENILATARRKPIIIHAGDGETPPGMLSFERLILDSAPMEDSWHGGDDLALIMYTGGTTGLPKGVMLSHRGLWSCAMMRMTACPVATDSLVLVTSPMFHVAGMGLVAQRVIAGAANAYLPYYEPVEVLETIQRERITEALLVPTMLQALLAHPKFAETDLSSLKRISYGAAPMNAAVLERAIELLPAGVEFTHAYGMTENAGVVTLNLHENHGPEGRANGLYLSAGKAIAGLQLKIADEQGRELPRGSVGEILIKGPSLMQGYWNKPEETAKSIQNGWFSTGDAAWMNDEGYIFIVDRVKDMIVTGGENVYSAEVENALGKHPAVALCAVIGVPHDTWGEAVHAVVILKPGATASEEDLRSHCREFIAGYKCPKTVEFRDSMPLSGAGKILKKDLRAPYWEGRTRAVN</sequence>
<dbReference type="Proteomes" id="UP000265560">
    <property type="component" value="Chromosome"/>
</dbReference>
<dbReference type="Gene3D" id="3.30.300.30">
    <property type="match status" value="1"/>
</dbReference>
<dbReference type="Pfam" id="PF13193">
    <property type="entry name" value="AMP-binding_C"/>
    <property type="match status" value="1"/>
</dbReference>
<proteinExistence type="inferred from homology"/>
<feature type="domain" description="AMP-dependent synthetase/ligase" evidence="3">
    <location>
        <begin position="11"/>
        <end position="375"/>
    </location>
</feature>
<dbReference type="SUPFAM" id="SSF56801">
    <property type="entry name" value="Acetyl-CoA synthetase-like"/>
    <property type="match status" value="1"/>
</dbReference>
<dbReference type="CDD" id="cd17631">
    <property type="entry name" value="FACL_FadD13-like"/>
    <property type="match status" value="1"/>
</dbReference>
<evidence type="ECO:0000256" key="2">
    <source>
        <dbReference type="ARBA" id="ARBA00022598"/>
    </source>
</evidence>
<gene>
    <name evidence="5" type="ORF">D3880_05625</name>
</gene>
<feature type="domain" description="AMP-binding enzyme C-terminal" evidence="4">
    <location>
        <begin position="425"/>
        <end position="500"/>
    </location>
</feature>
<dbReference type="InterPro" id="IPR020845">
    <property type="entry name" value="AMP-binding_CS"/>
</dbReference>
<protein>
    <submittedName>
        <fullName evidence="5">Long-chain-fatty-acid--CoA ligase</fullName>
    </submittedName>
</protein>
<evidence type="ECO:0000313" key="5">
    <source>
        <dbReference type="EMBL" id="AYC31890.1"/>
    </source>
</evidence>
<evidence type="ECO:0000256" key="1">
    <source>
        <dbReference type="ARBA" id="ARBA00006432"/>
    </source>
</evidence>
<dbReference type="InterPro" id="IPR025110">
    <property type="entry name" value="AMP-bd_C"/>
</dbReference>
<comment type="similarity">
    <text evidence="1">Belongs to the ATP-dependent AMP-binding enzyme family.</text>
</comment>
<dbReference type="Gene3D" id="3.40.50.12780">
    <property type="entry name" value="N-terminal domain of ligase-like"/>
    <property type="match status" value="1"/>
</dbReference>
<dbReference type="PROSITE" id="PS00455">
    <property type="entry name" value="AMP_BINDING"/>
    <property type="match status" value="1"/>
</dbReference>
<dbReference type="OrthoDB" id="9803968at2"/>